<dbReference type="InterPro" id="IPR021858">
    <property type="entry name" value="Fun_TF"/>
</dbReference>
<evidence type="ECO:0000313" key="2">
    <source>
        <dbReference type="Proteomes" id="UP000799429"/>
    </source>
</evidence>
<dbReference type="Pfam" id="PF11951">
    <property type="entry name" value="Fungal_trans_2"/>
    <property type="match status" value="1"/>
</dbReference>
<reference evidence="1" key="1">
    <citation type="journal article" date="2020" name="Stud. Mycol.">
        <title>101 Dothideomycetes genomes: a test case for predicting lifestyles and emergence of pathogens.</title>
        <authorList>
            <person name="Haridas S."/>
            <person name="Albert R."/>
            <person name="Binder M."/>
            <person name="Bloem J."/>
            <person name="Labutti K."/>
            <person name="Salamov A."/>
            <person name="Andreopoulos B."/>
            <person name="Baker S."/>
            <person name="Barry K."/>
            <person name="Bills G."/>
            <person name="Bluhm B."/>
            <person name="Cannon C."/>
            <person name="Castanera R."/>
            <person name="Culley D."/>
            <person name="Daum C."/>
            <person name="Ezra D."/>
            <person name="Gonzalez J."/>
            <person name="Henrissat B."/>
            <person name="Kuo A."/>
            <person name="Liang C."/>
            <person name="Lipzen A."/>
            <person name="Lutzoni F."/>
            <person name="Magnuson J."/>
            <person name="Mondo S."/>
            <person name="Nolan M."/>
            <person name="Ohm R."/>
            <person name="Pangilinan J."/>
            <person name="Park H.-J."/>
            <person name="Ramirez L."/>
            <person name="Alfaro M."/>
            <person name="Sun H."/>
            <person name="Tritt A."/>
            <person name="Yoshinaga Y."/>
            <person name="Zwiers L.-H."/>
            <person name="Turgeon B."/>
            <person name="Goodwin S."/>
            <person name="Spatafora J."/>
            <person name="Crous P."/>
            <person name="Grigoriev I."/>
        </authorList>
    </citation>
    <scope>NUCLEOTIDE SEQUENCE</scope>
    <source>
        <strain evidence="1">CBS 101060</strain>
    </source>
</reference>
<protein>
    <recommendedName>
        <fullName evidence="3">Transcription factor domain-containing protein</fullName>
    </recommendedName>
</protein>
<dbReference type="PANTHER" id="PTHR37540:SF5">
    <property type="entry name" value="TRANSCRIPTION FACTOR DOMAIN-CONTAINING PROTEIN"/>
    <property type="match status" value="1"/>
</dbReference>
<proteinExistence type="predicted"/>
<dbReference type="AlphaFoldDB" id="A0A9P4SIM5"/>
<accession>A0A9P4SIM5</accession>
<gene>
    <name evidence="1" type="ORF">M501DRAFT_1027879</name>
</gene>
<dbReference type="OrthoDB" id="4159781at2759"/>
<sequence>MIPMASQDSKSRANDISTQNKRHVIPSLMLSGQTPEDLSVDIEVGERAWPVQSYEPSFLTLPEDEPYTICNLGSILKTPSENSHKLWAEVVRRVDEYAQYLSLPFALVKASRIAPIKYWFNNSPFNPALILAICLCSSGQYTPMLQLPLISQENLLHYKAHAIQALNEKLRSAGTLPDDDVLATVLFLGGFELVQGEKTAQTHLMGLAQMVSMRGGIDAISSPNLHDTILMLDMINSVSTFQLPGFTSTSNPTLRAQPSSDVSTFFTSSPLFLREPFELLDTFTNISCSTIEILNITFSATKIKESEYLGHSVGTRFRESAMQRLDALGRAAAGTRGRANASQYSRRETIEECVRLAATIHIRGTGWGFPHDDNHNETELEALFHLLRGPVETWAGIPWVYCWVLLTSLASARHQVQRTFFLAEILRFAFSIGLVWFDDFQHTLKNFLWIQALIRGDVAHAQTPRVSLSPDTQSLLYRMQGAGVAHYHTG</sequence>
<name>A0A9P4SIM5_9PEZI</name>
<comment type="caution">
    <text evidence="1">The sequence shown here is derived from an EMBL/GenBank/DDBJ whole genome shotgun (WGS) entry which is preliminary data.</text>
</comment>
<evidence type="ECO:0008006" key="3">
    <source>
        <dbReference type="Google" id="ProtNLM"/>
    </source>
</evidence>
<dbReference type="PANTHER" id="PTHR37540">
    <property type="entry name" value="TRANSCRIPTION FACTOR (ACR-2), PUTATIVE-RELATED-RELATED"/>
    <property type="match status" value="1"/>
</dbReference>
<keyword evidence="2" id="KW-1185">Reference proteome</keyword>
<evidence type="ECO:0000313" key="1">
    <source>
        <dbReference type="EMBL" id="KAF2843024.1"/>
    </source>
</evidence>
<dbReference type="Proteomes" id="UP000799429">
    <property type="component" value="Unassembled WGS sequence"/>
</dbReference>
<dbReference type="EMBL" id="MU006089">
    <property type="protein sequence ID" value="KAF2843024.1"/>
    <property type="molecule type" value="Genomic_DNA"/>
</dbReference>
<organism evidence="1 2">
    <name type="scientific">Patellaria atrata CBS 101060</name>
    <dbReference type="NCBI Taxonomy" id="1346257"/>
    <lineage>
        <taxon>Eukaryota</taxon>
        <taxon>Fungi</taxon>
        <taxon>Dikarya</taxon>
        <taxon>Ascomycota</taxon>
        <taxon>Pezizomycotina</taxon>
        <taxon>Dothideomycetes</taxon>
        <taxon>Dothideomycetes incertae sedis</taxon>
        <taxon>Patellariales</taxon>
        <taxon>Patellariaceae</taxon>
        <taxon>Patellaria</taxon>
    </lineage>
</organism>